<reference evidence="8" key="1">
    <citation type="journal article" date="2021" name="Nat. Commun.">
        <title>Genetic determinants of endophytism in the Arabidopsis root mycobiome.</title>
        <authorList>
            <person name="Mesny F."/>
            <person name="Miyauchi S."/>
            <person name="Thiergart T."/>
            <person name="Pickel B."/>
            <person name="Atanasova L."/>
            <person name="Karlsson M."/>
            <person name="Huettel B."/>
            <person name="Barry K.W."/>
            <person name="Haridas S."/>
            <person name="Chen C."/>
            <person name="Bauer D."/>
            <person name="Andreopoulos W."/>
            <person name="Pangilinan J."/>
            <person name="LaButti K."/>
            <person name="Riley R."/>
            <person name="Lipzen A."/>
            <person name="Clum A."/>
            <person name="Drula E."/>
            <person name="Henrissat B."/>
            <person name="Kohler A."/>
            <person name="Grigoriev I.V."/>
            <person name="Martin F.M."/>
            <person name="Hacquard S."/>
        </authorList>
    </citation>
    <scope>NUCLEOTIDE SEQUENCE</scope>
    <source>
        <strain evidence="8">MPI-CAGE-CH-0230</strain>
    </source>
</reference>
<evidence type="ECO:0000256" key="2">
    <source>
        <dbReference type="ARBA" id="ARBA00004240"/>
    </source>
</evidence>
<evidence type="ECO:0008006" key="10">
    <source>
        <dbReference type="Google" id="ProtNLM"/>
    </source>
</evidence>
<comment type="caution">
    <text evidence="8">The sequence shown here is derived from an EMBL/GenBank/DDBJ whole genome shotgun (WGS) entry which is preliminary data.</text>
</comment>
<accession>A0A9P8YGU1</accession>
<dbReference type="Proteomes" id="UP000756346">
    <property type="component" value="Unassembled WGS sequence"/>
</dbReference>
<organism evidence="8 9">
    <name type="scientific">Microdochium trichocladiopsis</name>
    <dbReference type="NCBI Taxonomy" id="1682393"/>
    <lineage>
        <taxon>Eukaryota</taxon>
        <taxon>Fungi</taxon>
        <taxon>Dikarya</taxon>
        <taxon>Ascomycota</taxon>
        <taxon>Pezizomycotina</taxon>
        <taxon>Sordariomycetes</taxon>
        <taxon>Xylariomycetidae</taxon>
        <taxon>Xylariales</taxon>
        <taxon>Microdochiaceae</taxon>
        <taxon>Microdochium</taxon>
    </lineage>
</organism>
<evidence type="ECO:0000256" key="5">
    <source>
        <dbReference type="ARBA" id="ARBA00023128"/>
    </source>
</evidence>
<evidence type="ECO:0000256" key="1">
    <source>
        <dbReference type="ARBA" id="ARBA00004173"/>
    </source>
</evidence>
<dbReference type="OrthoDB" id="5086500at2759"/>
<dbReference type="InterPro" id="IPR052374">
    <property type="entry name" value="SERAC1"/>
</dbReference>
<keyword evidence="6" id="KW-0472">Membrane</keyword>
<dbReference type="AlphaFoldDB" id="A0A9P8YGU1"/>
<dbReference type="GO" id="GO:0016020">
    <property type="term" value="C:membrane"/>
    <property type="evidence" value="ECO:0007669"/>
    <property type="project" value="UniProtKB-SubCell"/>
</dbReference>
<comment type="subcellular location">
    <subcellularLocation>
        <location evidence="2">Endoplasmic reticulum</location>
    </subcellularLocation>
    <subcellularLocation>
        <location evidence="3">Membrane</location>
    </subcellularLocation>
    <subcellularLocation>
        <location evidence="1">Mitochondrion</location>
    </subcellularLocation>
</comment>
<protein>
    <recommendedName>
        <fullName evidence="10">DUF676 domain-containing protein</fullName>
    </recommendedName>
</protein>
<evidence type="ECO:0000313" key="8">
    <source>
        <dbReference type="EMBL" id="KAH7040025.1"/>
    </source>
</evidence>
<keyword evidence="5" id="KW-0496">Mitochondrion</keyword>
<dbReference type="GO" id="GO:0005783">
    <property type="term" value="C:endoplasmic reticulum"/>
    <property type="evidence" value="ECO:0007669"/>
    <property type="project" value="UniProtKB-SubCell"/>
</dbReference>
<evidence type="ECO:0000256" key="6">
    <source>
        <dbReference type="ARBA" id="ARBA00023136"/>
    </source>
</evidence>
<feature type="region of interest" description="Disordered" evidence="7">
    <location>
        <begin position="307"/>
        <end position="336"/>
    </location>
</feature>
<keyword evidence="9" id="KW-1185">Reference proteome</keyword>
<gene>
    <name evidence="8" type="ORF">B0I36DRAFT_4629</name>
</gene>
<sequence length="391" mass="43633">MEALQKPCGLVELYRPANGTPDIDIIAVHGLNGDARRTWTNPETRACWLSHGDFLPLHIKSARVLSWGYNSSFSSISGALPSNNLIHHHAQTLVAQLAADRIVSKHESTNSLIHINQMQLESQNDSPIIFLCHSLGGLVVKRALSYSKSREDNETTYSIFKNTFGMLFFGTPHRGSSHADLLLTLQKLATLALPRSFIQNEQVLVNALKYESETLQNITDFFDPLIKYFHIHFFWEEEKTDLRYKKEYIVTKDSAAPEYDNTERSGIAATHSNMVKFGTTSSPGFRIVMATLCRYYDLAVANRRRASSTSSLPPYSREQYTMATTSTSNVDTQRVDTPQHHSAAASLYMPALPAAIEPLVIDGCKYTFGRGAPTPRATTQGDHQAAHNSLR</sequence>
<evidence type="ECO:0000256" key="4">
    <source>
        <dbReference type="ARBA" id="ARBA00022824"/>
    </source>
</evidence>
<dbReference type="PANTHER" id="PTHR48182">
    <property type="entry name" value="PROTEIN SERAC1"/>
    <property type="match status" value="1"/>
</dbReference>
<evidence type="ECO:0000256" key="3">
    <source>
        <dbReference type="ARBA" id="ARBA00004370"/>
    </source>
</evidence>
<dbReference type="GO" id="GO:0005739">
    <property type="term" value="C:mitochondrion"/>
    <property type="evidence" value="ECO:0007669"/>
    <property type="project" value="UniProtKB-SubCell"/>
</dbReference>
<dbReference type="Gene3D" id="3.40.50.1820">
    <property type="entry name" value="alpha/beta hydrolase"/>
    <property type="match status" value="1"/>
</dbReference>
<dbReference type="RefSeq" id="XP_046018080.1">
    <property type="nucleotide sequence ID" value="XM_046162917.1"/>
</dbReference>
<dbReference type="EMBL" id="JAGTJQ010000001">
    <property type="protein sequence ID" value="KAH7040025.1"/>
    <property type="molecule type" value="Genomic_DNA"/>
</dbReference>
<dbReference type="SUPFAM" id="SSF53474">
    <property type="entry name" value="alpha/beta-Hydrolases"/>
    <property type="match status" value="1"/>
</dbReference>
<dbReference type="GeneID" id="70192463"/>
<dbReference type="PANTHER" id="PTHR48182:SF2">
    <property type="entry name" value="PROTEIN SERAC1"/>
    <property type="match status" value="1"/>
</dbReference>
<name>A0A9P8YGU1_9PEZI</name>
<dbReference type="InterPro" id="IPR029058">
    <property type="entry name" value="AB_hydrolase_fold"/>
</dbReference>
<feature type="compositionally biased region" description="Polar residues" evidence="7">
    <location>
        <begin position="307"/>
        <end position="332"/>
    </location>
</feature>
<proteinExistence type="predicted"/>
<evidence type="ECO:0000256" key="7">
    <source>
        <dbReference type="SAM" id="MobiDB-lite"/>
    </source>
</evidence>
<keyword evidence="4" id="KW-0256">Endoplasmic reticulum</keyword>
<evidence type="ECO:0000313" key="9">
    <source>
        <dbReference type="Proteomes" id="UP000756346"/>
    </source>
</evidence>